<dbReference type="EMBL" id="JAUSWJ010000001">
    <property type="protein sequence ID" value="MDQ0518088.1"/>
    <property type="molecule type" value="Genomic_DNA"/>
</dbReference>
<dbReference type="SMART" id="SM00895">
    <property type="entry name" value="FCD"/>
    <property type="match status" value="1"/>
</dbReference>
<comment type="caution">
    <text evidence="5">The sequence shown here is derived from an EMBL/GenBank/DDBJ whole genome shotgun (WGS) entry which is preliminary data.</text>
</comment>
<sequence length="336" mass="37115">MTTTAAETAERADGELPLYEVIYRVLRQHVAGGQLPPGLVVGEAAVARAFGSSRVPAAAALRRLQAEGLLEPFDGRGLVIAGGAAPMRLDLVEAGLVLPEEMGQSGAPRSRRARIYPEVEHIVAASMAHGRFLLNESMLAEHYGVSRTVAHEIIARLDRAGLIMQDRNQRWYAGPLTPELMGEHFEIRWLMEPLALAQAMPALDRRDLVAKRDRVASTQAGRRTPARMERLEHDLHVDTVLRCPNGQLRDAIHRSQLPLIAIHDTFRLFLDDAEIETMLGEHLAVYDRLIAGDATGAMQALDAHLRRSLAPNVARLRQLGPLPADRRVPFLVEVQR</sequence>
<evidence type="ECO:0000256" key="3">
    <source>
        <dbReference type="ARBA" id="ARBA00023163"/>
    </source>
</evidence>
<dbReference type="SMART" id="SM00345">
    <property type="entry name" value="HTH_GNTR"/>
    <property type="match status" value="2"/>
</dbReference>
<dbReference type="SUPFAM" id="SSF46785">
    <property type="entry name" value="Winged helix' DNA-binding domain"/>
    <property type="match status" value="2"/>
</dbReference>
<dbReference type="InterPro" id="IPR036388">
    <property type="entry name" value="WH-like_DNA-bd_sf"/>
</dbReference>
<gene>
    <name evidence="5" type="ORF">QO015_003701</name>
</gene>
<dbReference type="PROSITE" id="PS50949">
    <property type="entry name" value="HTH_GNTR"/>
    <property type="match status" value="1"/>
</dbReference>
<dbReference type="RefSeq" id="WP_266283508.1">
    <property type="nucleotide sequence ID" value="NZ_JAPKNF010000003.1"/>
</dbReference>
<dbReference type="PANTHER" id="PTHR43537">
    <property type="entry name" value="TRANSCRIPTIONAL REGULATOR, GNTR FAMILY"/>
    <property type="match status" value="1"/>
</dbReference>
<evidence type="ECO:0000256" key="1">
    <source>
        <dbReference type="ARBA" id="ARBA00023015"/>
    </source>
</evidence>
<keyword evidence="2 5" id="KW-0238">DNA-binding</keyword>
<dbReference type="Gene3D" id="1.20.120.530">
    <property type="entry name" value="GntR ligand-binding domain-like"/>
    <property type="match status" value="1"/>
</dbReference>
<keyword evidence="3" id="KW-0804">Transcription</keyword>
<name>A0ABU0MAZ0_9HYPH</name>
<proteinExistence type="predicted"/>
<dbReference type="Proteomes" id="UP001223743">
    <property type="component" value="Unassembled WGS sequence"/>
</dbReference>
<keyword evidence="6" id="KW-1185">Reference proteome</keyword>
<evidence type="ECO:0000313" key="5">
    <source>
        <dbReference type="EMBL" id="MDQ0518088.1"/>
    </source>
</evidence>
<dbReference type="Gene3D" id="1.10.10.10">
    <property type="entry name" value="Winged helix-like DNA-binding domain superfamily/Winged helix DNA-binding domain"/>
    <property type="match status" value="2"/>
</dbReference>
<dbReference type="InterPro" id="IPR000524">
    <property type="entry name" value="Tscrpt_reg_HTH_GntR"/>
</dbReference>
<dbReference type="InterPro" id="IPR011711">
    <property type="entry name" value="GntR_C"/>
</dbReference>
<feature type="domain" description="HTH gntR-type" evidence="4">
    <location>
        <begin position="16"/>
        <end position="83"/>
    </location>
</feature>
<organism evidence="5 6">
    <name type="scientific">Kaistia geumhonensis</name>
    <dbReference type="NCBI Taxonomy" id="410839"/>
    <lineage>
        <taxon>Bacteria</taxon>
        <taxon>Pseudomonadati</taxon>
        <taxon>Pseudomonadota</taxon>
        <taxon>Alphaproteobacteria</taxon>
        <taxon>Hyphomicrobiales</taxon>
        <taxon>Kaistiaceae</taxon>
        <taxon>Kaistia</taxon>
    </lineage>
</organism>
<keyword evidence="1" id="KW-0805">Transcription regulation</keyword>
<dbReference type="Pfam" id="PF00392">
    <property type="entry name" value="GntR"/>
    <property type="match status" value="1"/>
</dbReference>
<dbReference type="GO" id="GO:0003677">
    <property type="term" value="F:DNA binding"/>
    <property type="evidence" value="ECO:0007669"/>
    <property type="project" value="UniProtKB-KW"/>
</dbReference>
<dbReference type="SUPFAM" id="SSF48008">
    <property type="entry name" value="GntR ligand-binding domain-like"/>
    <property type="match status" value="1"/>
</dbReference>
<evidence type="ECO:0000256" key="2">
    <source>
        <dbReference type="ARBA" id="ARBA00023125"/>
    </source>
</evidence>
<dbReference type="Pfam" id="PF07729">
    <property type="entry name" value="FCD"/>
    <property type="match status" value="1"/>
</dbReference>
<dbReference type="InterPro" id="IPR008920">
    <property type="entry name" value="TF_FadR/GntR_C"/>
</dbReference>
<reference evidence="5 6" key="1">
    <citation type="submission" date="2023-07" db="EMBL/GenBank/DDBJ databases">
        <title>Genomic Encyclopedia of Type Strains, Phase IV (KMG-IV): sequencing the most valuable type-strain genomes for metagenomic binning, comparative biology and taxonomic classification.</title>
        <authorList>
            <person name="Goeker M."/>
        </authorList>
    </citation>
    <scope>NUCLEOTIDE SEQUENCE [LARGE SCALE GENOMIC DNA]</scope>
    <source>
        <strain evidence="5 6">B1-1</strain>
    </source>
</reference>
<dbReference type="PANTHER" id="PTHR43537:SF24">
    <property type="entry name" value="GLUCONATE OPERON TRANSCRIPTIONAL REPRESSOR"/>
    <property type="match status" value="1"/>
</dbReference>
<accession>A0ABU0MAZ0</accession>
<protein>
    <submittedName>
        <fullName evidence="5">DNA-binding GntR family transcriptional regulator</fullName>
    </submittedName>
</protein>
<evidence type="ECO:0000313" key="6">
    <source>
        <dbReference type="Proteomes" id="UP001223743"/>
    </source>
</evidence>
<evidence type="ECO:0000259" key="4">
    <source>
        <dbReference type="PROSITE" id="PS50949"/>
    </source>
</evidence>
<dbReference type="InterPro" id="IPR036390">
    <property type="entry name" value="WH_DNA-bd_sf"/>
</dbReference>